<name>A0ABS8RS81_DATST</name>
<dbReference type="Proteomes" id="UP000823775">
    <property type="component" value="Unassembled WGS sequence"/>
</dbReference>
<reference evidence="1 2" key="1">
    <citation type="journal article" date="2021" name="BMC Genomics">
        <title>Datura genome reveals duplications of psychoactive alkaloid biosynthetic genes and high mutation rate following tissue culture.</title>
        <authorList>
            <person name="Rajewski A."/>
            <person name="Carter-House D."/>
            <person name="Stajich J."/>
            <person name="Litt A."/>
        </authorList>
    </citation>
    <scope>NUCLEOTIDE SEQUENCE [LARGE SCALE GENOMIC DNA]</scope>
    <source>
        <strain evidence="1">AR-01</strain>
    </source>
</reference>
<protein>
    <submittedName>
        <fullName evidence="1">Uncharacterized protein</fullName>
    </submittedName>
</protein>
<gene>
    <name evidence="1" type="ORF">HAX54_001101</name>
</gene>
<evidence type="ECO:0000313" key="2">
    <source>
        <dbReference type="Proteomes" id="UP000823775"/>
    </source>
</evidence>
<keyword evidence="2" id="KW-1185">Reference proteome</keyword>
<accession>A0ABS8RS81</accession>
<organism evidence="1 2">
    <name type="scientific">Datura stramonium</name>
    <name type="common">Jimsonweed</name>
    <name type="synonym">Common thornapple</name>
    <dbReference type="NCBI Taxonomy" id="4076"/>
    <lineage>
        <taxon>Eukaryota</taxon>
        <taxon>Viridiplantae</taxon>
        <taxon>Streptophyta</taxon>
        <taxon>Embryophyta</taxon>
        <taxon>Tracheophyta</taxon>
        <taxon>Spermatophyta</taxon>
        <taxon>Magnoliopsida</taxon>
        <taxon>eudicotyledons</taxon>
        <taxon>Gunneridae</taxon>
        <taxon>Pentapetalae</taxon>
        <taxon>asterids</taxon>
        <taxon>lamiids</taxon>
        <taxon>Solanales</taxon>
        <taxon>Solanaceae</taxon>
        <taxon>Solanoideae</taxon>
        <taxon>Datureae</taxon>
        <taxon>Datura</taxon>
    </lineage>
</organism>
<sequence>MAILVSFYVSLPSHCYDHSVNLWDTSNVVFVEMIIICEDKTRKANISDQAEFSIFCQAKGEGDIKETWFLILCSFDDAKKLGKIVADPDQVPYMSKFSDG</sequence>
<evidence type="ECO:0000313" key="1">
    <source>
        <dbReference type="EMBL" id="MCD7449673.1"/>
    </source>
</evidence>
<dbReference type="EMBL" id="JACEIK010000104">
    <property type="protein sequence ID" value="MCD7449673.1"/>
    <property type="molecule type" value="Genomic_DNA"/>
</dbReference>
<comment type="caution">
    <text evidence="1">The sequence shown here is derived from an EMBL/GenBank/DDBJ whole genome shotgun (WGS) entry which is preliminary data.</text>
</comment>
<proteinExistence type="predicted"/>